<dbReference type="EMBL" id="JABFUB010000041">
    <property type="protein sequence ID" value="MCG6663880.1"/>
    <property type="molecule type" value="Genomic_DNA"/>
</dbReference>
<sequence>MNDQRSRAKTMAQAQPIRPAPATPTCIIISSAPVLHVAAQMLNHTLDNSRKTLFTSRTQALPLQLKLLYSKEKPDLFIDYTRYL</sequence>
<reference evidence="1 3" key="2">
    <citation type="submission" date="2020-07" db="EMBL/GenBank/DDBJ databases">
        <title>Identification of Halomonas strains.</title>
        <authorList>
            <person name="Xiao Z."/>
            <person name="Shen J."/>
        </authorList>
    </citation>
    <scope>NUCLEOTIDE SEQUENCE [LARGE SCALE GENOMIC DNA]</scope>
    <source>
        <strain evidence="1 3">DSM 17331</strain>
    </source>
</reference>
<keyword evidence="4" id="KW-1185">Reference proteome</keyword>
<evidence type="ECO:0000313" key="2">
    <source>
        <dbReference type="EMBL" id="MCG6663880.1"/>
    </source>
</evidence>
<protein>
    <submittedName>
        <fullName evidence="1">Uncharacterized protein</fullName>
    </submittedName>
</protein>
<dbReference type="Proteomes" id="UP000814353">
    <property type="component" value="Unassembled WGS sequence"/>
</dbReference>
<organism evidence="1 3">
    <name type="scientific">Billgrantia kenyensis</name>
    <dbReference type="NCBI Taxonomy" id="321266"/>
    <lineage>
        <taxon>Bacteria</taxon>
        <taxon>Pseudomonadati</taxon>
        <taxon>Pseudomonadota</taxon>
        <taxon>Gammaproteobacteria</taxon>
        <taxon>Oceanospirillales</taxon>
        <taxon>Halomonadaceae</taxon>
        <taxon>Billgrantia</taxon>
    </lineage>
</organism>
<gene>
    <name evidence="1" type="ORF">H1D44_20195</name>
    <name evidence="2" type="ORF">HOP48_20380</name>
</gene>
<evidence type="ECO:0000313" key="1">
    <source>
        <dbReference type="EMBL" id="MBA2781199.1"/>
    </source>
</evidence>
<dbReference type="AlphaFoldDB" id="A0A7V9W547"/>
<dbReference type="Proteomes" id="UP000518091">
    <property type="component" value="Unassembled WGS sequence"/>
</dbReference>
<name>A0A7V9W547_9GAMM</name>
<comment type="caution">
    <text evidence="1">The sequence shown here is derived from an EMBL/GenBank/DDBJ whole genome shotgun (WGS) entry which is preliminary data.</text>
</comment>
<evidence type="ECO:0000313" key="4">
    <source>
        <dbReference type="Proteomes" id="UP000814353"/>
    </source>
</evidence>
<reference evidence="2 4" key="1">
    <citation type="submission" date="2020-05" db="EMBL/GenBank/DDBJ databases">
        <title>Comparative genomic analysis of denitrifying bacteria from Halomonas genus.</title>
        <authorList>
            <person name="Wang L."/>
            <person name="Shao Z."/>
        </authorList>
    </citation>
    <scope>NUCLEOTIDE SEQUENCE [LARGE SCALE GENOMIC DNA]</scope>
    <source>
        <strain evidence="2 4">DSM 17331</strain>
    </source>
</reference>
<proteinExistence type="predicted"/>
<accession>A0A7V9W547</accession>
<dbReference type="EMBL" id="JACEFT010000055">
    <property type="protein sequence ID" value="MBA2781199.1"/>
    <property type="molecule type" value="Genomic_DNA"/>
</dbReference>
<dbReference type="RefSeq" id="WP_181517068.1">
    <property type="nucleotide sequence ID" value="NZ_JABFUB010000041.1"/>
</dbReference>
<evidence type="ECO:0000313" key="3">
    <source>
        <dbReference type="Proteomes" id="UP000518091"/>
    </source>
</evidence>